<dbReference type="STRING" id="1391653.AKJ08_0192"/>
<feature type="region of interest" description="Disordered" evidence="1">
    <location>
        <begin position="27"/>
        <end position="64"/>
    </location>
</feature>
<dbReference type="KEGG" id="vin:AKJ08_0192"/>
<dbReference type="RefSeq" id="WP_240475405.1">
    <property type="nucleotide sequence ID" value="NZ_CP012332.1"/>
</dbReference>
<gene>
    <name evidence="2" type="ORF">AKJ08_0192</name>
</gene>
<evidence type="ECO:0000256" key="1">
    <source>
        <dbReference type="SAM" id="MobiDB-lite"/>
    </source>
</evidence>
<accession>A0A0K1P8G0</accession>
<dbReference type="AlphaFoldDB" id="A0A0K1P8G0"/>
<organism evidence="2 3">
    <name type="scientific">Vulgatibacter incomptus</name>
    <dbReference type="NCBI Taxonomy" id="1391653"/>
    <lineage>
        <taxon>Bacteria</taxon>
        <taxon>Pseudomonadati</taxon>
        <taxon>Myxococcota</taxon>
        <taxon>Myxococcia</taxon>
        <taxon>Myxococcales</taxon>
        <taxon>Cystobacterineae</taxon>
        <taxon>Vulgatibacteraceae</taxon>
        <taxon>Vulgatibacter</taxon>
    </lineage>
</organism>
<evidence type="ECO:0000313" key="2">
    <source>
        <dbReference type="EMBL" id="AKU89805.1"/>
    </source>
</evidence>
<protein>
    <submittedName>
        <fullName evidence="2">Uncharacterized protein</fullName>
    </submittedName>
</protein>
<dbReference type="Proteomes" id="UP000055590">
    <property type="component" value="Chromosome"/>
</dbReference>
<keyword evidence="3" id="KW-1185">Reference proteome</keyword>
<evidence type="ECO:0000313" key="3">
    <source>
        <dbReference type="Proteomes" id="UP000055590"/>
    </source>
</evidence>
<sequence>MSDRFFPKTSPGVRGLQYHEPLIFERSEPGRMGVSLPEAGVPESDPATELPPSSCAARSSTSPR</sequence>
<dbReference type="EMBL" id="CP012332">
    <property type="protein sequence ID" value="AKU89805.1"/>
    <property type="molecule type" value="Genomic_DNA"/>
</dbReference>
<dbReference type="Gene3D" id="6.20.440.10">
    <property type="match status" value="1"/>
</dbReference>
<name>A0A0K1P8G0_9BACT</name>
<proteinExistence type="predicted"/>
<reference evidence="2 3" key="1">
    <citation type="submission" date="2015-08" db="EMBL/GenBank/DDBJ databases">
        <authorList>
            <person name="Babu N.S."/>
            <person name="Beckwith C.J."/>
            <person name="Beseler K.G."/>
            <person name="Brison A."/>
            <person name="Carone J.V."/>
            <person name="Caskin T.P."/>
            <person name="Diamond M."/>
            <person name="Durham M.E."/>
            <person name="Foxe J.M."/>
            <person name="Go M."/>
            <person name="Henderson B.A."/>
            <person name="Jones I.B."/>
            <person name="McGettigan J.A."/>
            <person name="Micheletti S.J."/>
            <person name="Nasrallah M.E."/>
            <person name="Ortiz D."/>
            <person name="Piller C.R."/>
            <person name="Privatt S.R."/>
            <person name="Schneider S.L."/>
            <person name="Sharp S."/>
            <person name="Smith T.C."/>
            <person name="Stanton J.D."/>
            <person name="Ullery H.E."/>
            <person name="Wilson R.J."/>
            <person name="Serrano M.G."/>
            <person name="Buck G."/>
            <person name="Lee V."/>
            <person name="Wang Y."/>
            <person name="Carvalho R."/>
            <person name="Voegtly L."/>
            <person name="Shi R."/>
            <person name="Duckworth R."/>
            <person name="Johnson A."/>
            <person name="Loviza R."/>
            <person name="Walstead R."/>
            <person name="Shah Z."/>
            <person name="Kiflezghi M."/>
            <person name="Wade K."/>
            <person name="Ball S.L."/>
            <person name="Bradley K.W."/>
            <person name="Asai D.J."/>
            <person name="Bowman C.A."/>
            <person name="Russell D.A."/>
            <person name="Pope W.H."/>
            <person name="Jacobs-Sera D."/>
            <person name="Hendrix R.W."/>
            <person name="Hatfull G.F."/>
        </authorList>
    </citation>
    <scope>NUCLEOTIDE SEQUENCE [LARGE SCALE GENOMIC DNA]</scope>
    <source>
        <strain evidence="2 3">DSM 27710</strain>
    </source>
</reference>